<dbReference type="RefSeq" id="WP_053415422.1">
    <property type="nucleotide sequence ID" value="NZ_LILB01000001.1"/>
</dbReference>
<proteinExistence type="predicted"/>
<dbReference type="PANTHER" id="PTHR10151:SF120">
    <property type="entry name" value="BIS(5'-ADENOSYL)-TRIPHOSPHATASE"/>
    <property type="match status" value="1"/>
</dbReference>
<dbReference type="Proteomes" id="UP000036867">
    <property type="component" value="Unassembled WGS sequence"/>
</dbReference>
<organism evidence="1 2">
    <name type="scientific">Viridibacillus arvi</name>
    <dbReference type="NCBI Taxonomy" id="263475"/>
    <lineage>
        <taxon>Bacteria</taxon>
        <taxon>Bacillati</taxon>
        <taxon>Bacillota</taxon>
        <taxon>Bacilli</taxon>
        <taxon>Bacillales</taxon>
        <taxon>Caryophanaceae</taxon>
        <taxon>Viridibacillus</taxon>
    </lineage>
</organism>
<accession>A0A0M0LKP4</accession>
<dbReference type="GO" id="GO:0016787">
    <property type="term" value="F:hydrolase activity"/>
    <property type="evidence" value="ECO:0007669"/>
    <property type="project" value="UniProtKB-ARBA"/>
</dbReference>
<dbReference type="Gene3D" id="3.40.720.10">
    <property type="entry name" value="Alkaline Phosphatase, subunit A"/>
    <property type="match status" value="1"/>
</dbReference>
<dbReference type="SUPFAM" id="SSF53649">
    <property type="entry name" value="Alkaline phosphatase-like"/>
    <property type="match status" value="1"/>
</dbReference>
<dbReference type="STRING" id="263475.AMD00_01980"/>
<dbReference type="OrthoDB" id="2381338at2"/>
<evidence type="ECO:0000313" key="1">
    <source>
        <dbReference type="EMBL" id="KOO51288.1"/>
    </source>
</evidence>
<reference evidence="2" key="1">
    <citation type="submission" date="2015-08" db="EMBL/GenBank/DDBJ databases">
        <title>Fjat-10028 dsm 16317.</title>
        <authorList>
            <person name="Liu B."/>
            <person name="Wang J."/>
            <person name="Zhu Y."/>
            <person name="Liu G."/>
            <person name="Chen Q."/>
            <person name="Chen Z."/>
            <person name="Lan J."/>
            <person name="Che J."/>
            <person name="Ge C."/>
            <person name="Shi H."/>
            <person name="Pan Z."/>
            <person name="Liu X."/>
        </authorList>
    </citation>
    <scope>NUCLEOTIDE SEQUENCE [LARGE SCALE GENOMIC DNA]</scope>
    <source>
        <strain evidence="2">DSM 16317</strain>
    </source>
</reference>
<protein>
    <submittedName>
        <fullName evidence="1">Phosphodiesterase</fullName>
    </submittedName>
</protein>
<dbReference type="GeneID" id="301134885"/>
<sequence length="520" mass="58847">MEYKIVVAVIVFIFLIVCLAFAFSMSPTKDISNTVINIKQKPVILITVDSLMSQSIQKAIQERKAPAFSFLIKNGQFYPEVISSYPTMSVTIDSTLLTGTYADQHKIPGLIWFKKDENRVISYGSGISEIWSLGVKNVVFDGIVNLNKEHLSKNVQTIHEELSMGNIQSASINGLLYRGSFHHQLNVPKLISAMGLLPNEIDINGPSLLSLGTLSQYDPNNDRQKFAWKSMGVNNQFTVNELKFLIKNNKMPAFTLAYLPDADKDLHKNGPEYIEPIEKADQYLQEILNSYPTWEEAINQVIWIVHGDSAQSKIIKDKNTSLIDLNDVLKNYTFWERKKKNGEIAIAINERMAYINLIKENIEISNIIKTLKKDNRIGIIAWKEGETNYVISPQSDKNFTFSPNGPYKDLYNQSWNLDGDYSILNLEIDNQGLIKYGDYPDALARLNGALHSHEGQFIIVDAKPHFEFIEKHSHNHAGGGAHGSLHKIDSLVPLIIAGTHEKPEYNRLVDIKKWIINLTM</sequence>
<dbReference type="Pfam" id="PF01663">
    <property type="entry name" value="Phosphodiest"/>
    <property type="match status" value="1"/>
</dbReference>
<name>A0A0M0LKP4_9BACL</name>
<dbReference type="PANTHER" id="PTHR10151">
    <property type="entry name" value="ECTONUCLEOTIDE PYROPHOSPHATASE/PHOSPHODIESTERASE"/>
    <property type="match status" value="1"/>
</dbReference>
<keyword evidence="2" id="KW-1185">Reference proteome</keyword>
<dbReference type="PATRIC" id="fig|263475.3.peg.727"/>
<gene>
    <name evidence="1" type="ORF">AMD00_01980</name>
</gene>
<evidence type="ECO:0000313" key="2">
    <source>
        <dbReference type="Proteomes" id="UP000036867"/>
    </source>
</evidence>
<dbReference type="EMBL" id="LILB01000001">
    <property type="protein sequence ID" value="KOO51288.1"/>
    <property type="molecule type" value="Genomic_DNA"/>
</dbReference>
<dbReference type="InterPro" id="IPR017850">
    <property type="entry name" value="Alkaline_phosphatase_core_sf"/>
</dbReference>
<dbReference type="InterPro" id="IPR002591">
    <property type="entry name" value="Phosphodiest/P_Trfase"/>
</dbReference>
<dbReference type="AlphaFoldDB" id="A0A0M0LKP4"/>
<comment type="caution">
    <text evidence="1">The sequence shown here is derived from an EMBL/GenBank/DDBJ whole genome shotgun (WGS) entry which is preliminary data.</text>
</comment>